<feature type="transmembrane region" description="Helical" evidence="1">
    <location>
        <begin position="23"/>
        <end position="44"/>
    </location>
</feature>
<comment type="caution">
    <text evidence="2">The sequence shown here is derived from an EMBL/GenBank/DDBJ whole genome shotgun (WGS) entry which is preliminary data.</text>
</comment>
<organism evidence="2 3">
    <name type="scientific">Elysia crispata</name>
    <name type="common">lettuce slug</name>
    <dbReference type="NCBI Taxonomy" id="231223"/>
    <lineage>
        <taxon>Eukaryota</taxon>
        <taxon>Metazoa</taxon>
        <taxon>Spiralia</taxon>
        <taxon>Lophotrochozoa</taxon>
        <taxon>Mollusca</taxon>
        <taxon>Gastropoda</taxon>
        <taxon>Heterobranchia</taxon>
        <taxon>Euthyneura</taxon>
        <taxon>Panpulmonata</taxon>
        <taxon>Sacoglossa</taxon>
        <taxon>Placobranchoidea</taxon>
        <taxon>Plakobranchidae</taxon>
        <taxon>Elysia</taxon>
    </lineage>
</organism>
<accession>A0AAE0XEU7</accession>
<gene>
    <name evidence="2" type="ORF">RRG08_036196</name>
</gene>
<keyword evidence="1" id="KW-0812">Transmembrane</keyword>
<reference evidence="2" key="1">
    <citation type="journal article" date="2023" name="G3 (Bethesda)">
        <title>A reference genome for the long-term kleptoplast-retaining sea slug Elysia crispata morphotype clarki.</title>
        <authorList>
            <person name="Eastman K.E."/>
            <person name="Pendleton A.L."/>
            <person name="Shaikh M.A."/>
            <person name="Suttiyut T."/>
            <person name="Ogas R."/>
            <person name="Tomko P."/>
            <person name="Gavelis G."/>
            <person name="Widhalm J.R."/>
            <person name="Wisecaver J.H."/>
        </authorList>
    </citation>
    <scope>NUCLEOTIDE SEQUENCE</scope>
    <source>
        <strain evidence="2">ECLA1</strain>
    </source>
</reference>
<evidence type="ECO:0000313" key="2">
    <source>
        <dbReference type="EMBL" id="KAK3691393.1"/>
    </source>
</evidence>
<dbReference type="AlphaFoldDB" id="A0AAE0XEU7"/>
<dbReference type="Proteomes" id="UP001283361">
    <property type="component" value="Unassembled WGS sequence"/>
</dbReference>
<evidence type="ECO:0000313" key="3">
    <source>
        <dbReference type="Proteomes" id="UP001283361"/>
    </source>
</evidence>
<evidence type="ECO:0000256" key="1">
    <source>
        <dbReference type="SAM" id="Phobius"/>
    </source>
</evidence>
<protein>
    <submittedName>
        <fullName evidence="2">Uncharacterized protein</fullName>
    </submittedName>
</protein>
<name>A0AAE0XEU7_9GAST</name>
<keyword evidence="3" id="KW-1185">Reference proteome</keyword>
<proteinExistence type="predicted"/>
<keyword evidence="1" id="KW-0472">Membrane</keyword>
<keyword evidence="1" id="KW-1133">Transmembrane helix</keyword>
<dbReference type="EMBL" id="JAWDGP010008094">
    <property type="protein sequence ID" value="KAK3691393.1"/>
    <property type="molecule type" value="Genomic_DNA"/>
</dbReference>
<sequence>MELHFVFYTTTESRNELAQNLPLFVMLLHSVVFCSTVALSFLSWSNIGNNSSRQNSMSGAIWCNRRCLTSGILDCLACQLGAGHGHVRWDSSHFYRVHFSKHEFCGVSMQQVSSRYWRQSPASGQKS</sequence>